<dbReference type="AlphaFoldDB" id="A0A0F9R5Z7"/>
<comment type="caution">
    <text evidence="1">The sequence shown here is derived from an EMBL/GenBank/DDBJ whole genome shotgun (WGS) entry which is preliminary data.</text>
</comment>
<name>A0A0F9R5Z7_9ZZZZ</name>
<proteinExistence type="predicted"/>
<organism evidence="1">
    <name type="scientific">marine sediment metagenome</name>
    <dbReference type="NCBI Taxonomy" id="412755"/>
    <lineage>
        <taxon>unclassified sequences</taxon>
        <taxon>metagenomes</taxon>
        <taxon>ecological metagenomes</taxon>
    </lineage>
</organism>
<evidence type="ECO:0008006" key="2">
    <source>
        <dbReference type="Google" id="ProtNLM"/>
    </source>
</evidence>
<sequence length="118" mass="12768">MIATLDKETIDNLKAGPETDALVAEALGCKFGWHHPRTYYTDCIKPYSTDWSAVMKGASQVAAHGKIAIYGSKASDGTETWSATLDFCAYPVPWEQAATGPLAMSKAIARWKSPTVQT</sequence>
<gene>
    <name evidence="1" type="ORF">LCGC14_1012440</name>
</gene>
<accession>A0A0F9R5Z7</accession>
<protein>
    <recommendedName>
        <fullName evidence="2">Phage ABA sandwich domain-containing protein</fullName>
    </recommendedName>
</protein>
<evidence type="ECO:0000313" key="1">
    <source>
        <dbReference type="EMBL" id="KKN12833.1"/>
    </source>
</evidence>
<reference evidence="1" key="1">
    <citation type="journal article" date="2015" name="Nature">
        <title>Complex archaea that bridge the gap between prokaryotes and eukaryotes.</title>
        <authorList>
            <person name="Spang A."/>
            <person name="Saw J.H."/>
            <person name="Jorgensen S.L."/>
            <person name="Zaremba-Niedzwiedzka K."/>
            <person name="Martijn J."/>
            <person name="Lind A.E."/>
            <person name="van Eijk R."/>
            <person name="Schleper C."/>
            <person name="Guy L."/>
            <person name="Ettema T.J."/>
        </authorList>
    </citation>
    <scope>NUCLEOTIDE SEQUENCE</scope>
</reference>
<dbReference type="EMBL" id="LAZR01003988">
    <property type="protein sequence ID" value="KKN12833.1"/>
    <property type="molecule type" value="Genomic_DNA"/>
</dbReference>